<evidence type="ECO:0000259" key="9">
    <source>
        <dbReference type="PROSITE" id="PS51779"/>
    </source>
</evidence>
<evidence type="ECO:0000256" key="3">
    <source>
        <dbReference type="ARBA" id="ARBA00022618"/>
    </source>
</evidence>
<proteinExistence type="predicted"/>
<comment type="caution">
    <text evidence="10">The sequence shown here is derived from an EMBL/GenBank/DDBJ whole genome shotgun (WGS) entry which is preliminary data.</text>
</comment>
<dbReference type="PROSITE" id="PS51779">
    <property type="entry name" value="POTRA"/>
    <property type="match status" value="1"/>
</dbReference>
<keyword evidence="4 8" id="KW-0812">Transmembrane</keyword>
<sequence>MTERGGRHRRAEPVKRRRRPGKLSVILIAVGVVVLVGGGIALAYFSPLMSVRSVEVTGTTIVDRDEVLRLAQAPEGKPLLQVDTGAIAGRIAVIPAVEQVKVERSYPSTLTIEVTERTPVVTLDWSGKIGVMDRLGMVYQTFPDRKSVPKEFSGLPVLSVAHPGAKDPSTLAALAVAQDLPDWLRARTATIEAASSADVTLVLKSKRRVVWGDAERTADKAAALQSVLKVQGDTYNVSSPEFPAVS</sequence>
<keyword evidence="3" id="KW-0132">Cell division</keyword>
<gene>
    <name evidence="10" type="ORF">nbrc107696_37790</name>
</gene>
<accession>A0A7I9VDZ5</accession>
<feature type="domain" description="POTRA" evidence="9">
    <location>
        <begin position="49"/>
        <end position="117"/>
    </location>
</feature>
<dbReference type="InterPro" id="IPR034746">
    <property type="entry name" value="POTRA"/>
</dbReference>
<reference evidence="11" key="1">
    <citation type="submission" date="2019-06" db="EMBL/GenBank/DDBJ databases">
        <title>Gordonia isolated from sludge of a wastewater treatment plant.</title>
        <authorList>
            <person name="Tamura T."/>
            <person name="Aoyama K."/>
            <person name="Kang Y."/>
            <person name="Saito S."/>
            <person name="Akiyama N."/>
            <person name="Yazawa K."/>
            <person name="Gonoi T."/>
            <person name="Mikami Y."/>
        </authorList>
    </citation>
    <scope>NUCLEOTIDE SEQUENCE [LARGE SCALE GENOMIC DNA]</scope>
    <source>
        <strain evidence="11">NBRC 107696</strain>
    </source>
</reference>
<dbReference type="Pfam" id="PF08478">
    <property type="entry name" value="POTRA_1"/>
    <property type="match status" value="1"/>
</dbReference>
<evidence type="ECO:0000256" key="7">
    <source>
        <dbReference type="ARBA" id="ARBA00023306"/>
    </source>
</evidence>
<dbReference type="InterPro" id="IPR013685">
    <property type="entry name" value="POTRA_FtsQ_type"/>
</dbReference>
<dbReference type="PANTHER" id="PTHR37820">
    <property type="entry name" value="CELL DIVISION PROTEIN DIVIB"/>
    <property type="match status" value="1"/>
</dbReference>
<dbReference type="Proteomes" id="UP000444960">
    <property type="component" value="Unassembled WGS sequence"/>
</dbReference>
<evidence type="ECO:0000256" key="2">
    <source>
        <dbReference type="ARBA" id="ARBA00022475"/>
    </source>
</evidence>
<dbReference type="GO" id="GO:0005886">
    <property type="term" value="C:plasma membrane"/>
    <property type="evidence" value="ECO:0007669"/>
    <property type="project" value="TreeGrafter"/>
</dbReference>
<dbReference type="InterPro" id="IPR005548">
    <property type="entry name" value="Cell_div_FtsQ/DivIB_C"/>
</dbReference>
<evidence type="ECO:0000313" key="11">
    <source>
        <dbReference type="Proteomes" id="UP000444960"/>
    </source>
</evidence>
<evidence type="ECO:0000256" key="1">
    <source>
        <dbReference type="ARBA" id="ARBA00004370"/>
    </source>
</evidence>
<dbReference type="EMBL" id="BJOV01000005">
    <property type="protein sequence ID" value="GEE03333.1"/>
    <property type="molecule type" value="Genomic_DNA"/>
</dbReference>
<keyword evidence="5 8" id="KW-1133">Transmembrane helix</keyword>
<organism evidence="10 11">
    <name type="scientific">Gordonia spumicola</name>
    <dbReference type="NCBI Taxonomy" id="589161"/>
    <lineage>
        <taxon>Bacteria</taxon>
        <taxon>Bacillati</taxon>
        <taxon>Actinomycetota</taxon>
        <taxon>Actinomycetes</taxon>
        <taxon>Mycobacteriales</taxon>
        <taxon>Gordoniaceae</taxon>
        <taxon>Gordonia</taxon>
    </lineage>
</organism>
<evidence type="ECO:0000256" key="8">
    <source>
        <dbReference type="SAM" id="Phobius"/>
    </source>
</evidence>
<keyword evidence="2" id="KW-1003">Cell membrane</keyword>
<dbReference type="GO" id="GO:0051301">
    <property type="term" value="P:cell division"/>
    <property type="evidence" value="ECO:0007669"/>
    <property type="project" value="UniProtKB-KW"/>
</dbReference>
<feature type="transmembrane region" description="Helical" evidence="8">
    <location>
        <begin position="21"/>
        <end position="45"/>
    </location>
</feature>
<keyword evidence="6 8" id="KW-0472">Membrane</keyword>
<dbReference type="InterPro" id="IPR050487">
    <property type="entry name" value="FtsQ_DivIB"/>
</dbReference>
<dbReference type="PANTHER" id="PTHR37820:SF1">
    <property type="entry name" value="CELL DIVISION PROTEIN FTSQ"/>
    <property type="match status" value="1"/>
</dbReference>
<comment type="subcellular location">
    <subcellularLocation>
        <location evidence="1">Membrane</location>
    </subcellularLocation>
</comment>
<keyword evidence="7" id="KW-0131">Cell cycle</keyword>
<dbReference type="Pfam" id="PF03799">
    <property type="entry name" value="FtsQ_DivIB_C"/>
    <property type="match status" value="1"/>
</dbReference>
<name>A0A7I9VDZ5_9ACTN</name>
<evidence type="ECO:0000313" key="10">
    <source>
        <dbReference type="EMBL" id="GEE03333.1"/>
    </source>
</evidence>
<protein>
    <recommendedName>
        <fullName evidence="9">POTRA domain-containing protein</fullName>
    </recommendedName>
</protein>
<dbReference type="AlphaFoldDB" id="A0A7I9VDZ5"/>
<evidence type="ECO:0000256" key="5">
    <source>
        <dbReference type="ARBA" id="ARBA00022989"/>
    </source>
</evidence>
<dbReference type="Gene3D" id="3.10.20.310">
    <property type="entry name" value="membrane protein fhac"/>
    <property type="match status" value="1"/>
</dbReference>
<evidence type="ECO:0000256" key="6">
    <source>
        <dbReference type="ARBA" id="ARBA00023136"/>
    </source>
</evidence>
<evidence type="ECO:0000256" key="4">
    <source>
        <dbReference type="ARBA" id="ARBA00022692"/>
    </source>
</evidence>
<keyword evidence="11" id="KW-1185">Reference proteome</keyword>
<dbReference type="RefSeq" id="WP_186349812.1">
    <property type="nucleotide sequence ID" value="NZ_BJOV01000005.1"/>
</dbReference>